<comment type="caution">
    <text evidence="1">The sequence shown here is derived from an EMBL/GenBank/DDBJ whole genome shotgun (WGS) entry which is preliminary data.</text>
</comment>
<gene>
    <name evidence="1" type="ORF">BTN85_1878</name>
</gene>
<keyword evidence="2" id="KW-1185">Reference proteome</keyword>
<sequence>MSTPLKTIHPLKKLEYCIEKMKENEIKKNASSKGTEP</sequence>
<evidence type="ECO:0000313" key="2">
    <source>
        <dbReference type="Proteomes" id="UP000185744"/>
    </source>
</evidence>
<organism evidence="1 2">
    <name type="scientific">Methanohalarchaeum thermophilum</name>
    <dbReference type="NCBI Taxonomy" id="1903181"/>
    <lineage>
        <taxon>Archaea</taxon>
        <taxon>Methanobacteriati</taxon>
        <taxon>Methanobacteriota</taxon>
        <taxon>Methanonatronarchaeia</taxon>
        <taxon>Methanonatronarchaeales</taxon>
        <taxon>Methanonatronarchaeaceae</taxon>
        <taxon>Candidatus Methanohalarchaeum</taxon>
    </lineage>
</organism>
<dbReference type="Proteomes" id="UP000185744">
    <property type="component" value="Unassembled WGS sequence"/>
</dbReference>
<proteinExistence type="predicted"/>
<protein>
    <submittedName>
        <fullName evidence="1">Uncharacterized protein</fullName>
    </submittedName>
</protein>
<accession>A0A1Q6DS76</accession>
<evidence type="ECO:0000313" key="1">
    <source>
        <dbReference type="EMBL" id="OKY77230.1"/>
    </source>
</evidence>
<dbReference type="InParanoid" id="A0A1Q6DS76"/>
<dbReference type="STRING" id="1903181.BTN85_1878"/>
<name>A0A1Q6DS76_METT1</name>
<dbReference type="AlphaFoldDB" id="A0A1Q6DS76"/>
<reference evidence="1" key="1">
    <citation type="submission" date="2016-12" db="EMBL/GenBank/DDBJ databases">
        <title>Discovery of methanogenic haloarchaea.</title>
        <authorList>
            <person name="Sorokin D.Y."/>
            <person name="Makarova K.S."/>
            <person name="Abbas B."/>
            <person name="Ferrer M."/>
            <person name="Golyshin P.N."/>
        </authorList>
    </citation>
    <scope>NUCLEOTIDE SEQUENCE [LARGE SCALE GENOMIC DNA]</scope>
    <source>
        <strain evidence="1">HMET1</strain>
    </source>
</reference>
<dbReference type="EMBL" id="MSDW01000002">
    <property type="protein sequence ID" value="OKY77230.1"/>
    <property type="molecule type" value="Genomic_DNA"/>
</dbReference>